<name>A0AAN0RLG7_9RHOB</name>
<feature type="signal peptide" evidence="1">
    <location>
        <begin position="1"/>
        <end position="26"/>
    </location>
</feature>
<keyword evidence="3" id="KW-1185">Reference proteome</keyword>
<gene>
    <name evidence="2" type="ORF">RCA23_c27980</name>
</gene>
<sequence>MNRRLCKALAALSFTFWVTSSAGADAACRQALALGLDVSGSVDEAEYQLQLQGLAAALISDDVRASLMRLPDAPVRILVFEWSGQDYQRVLIPWTDITSPSRLKAVSEQLRSTTRRQAPPTTALGQAIQVGAGFLNQQPDCWKRTLDISGDGKNNTGPEPHHVNGPEKIGDIVINALIIGVDATSRLSHAELSIAELTAYFAHRVLAGPDAFSEVAIGFDDYERAMSRKLLRELEFLSMSQSDQ</sequence>
<evidence type="ECO:0000313" key="3">
    <source>
        <dbReference type="Proteomes" id="UP000028680"/>
    </source>
</evidence>
<dbReference type="EMBL" id="CP003984">
    <property type="protein sequence ID" value="AII88306.1"/>
    <property type="molecule type" value="Genomic_DNA"/>
</dbReference>
<proteinExistence type="predicted"/>
<protein>
    <recommendedName>
        <fullName evidence="4">DUF1194 domain-containing protein</fullName>
    </recommendedName>
</protein>
<dbReference type="AlphaFoldDB" id="A0AAN0RLG7"/>
<dbReference type="Pfam" id="PF06707">
    <property type="entry name" value="DUF1194"/>
    <property type="match status" value="1"/>
</dbReference>
<dbReference type="RefSeq" id="WP_236631370.1">
    <property type="nucleotide sequence ID" value="NZ_CP003984.1"/>
</dbReference>
<reference evidence="2 3" key="1">
    <citation type="journal article" date="2014" name="ISME J.">
        <title>Adaptation of an abundant Roseobacter RCA organism to pelagic systems revealed by genomic and transcriptomic analyses.</title>
        <authorList>
            <person name="Voget S."/>
            <person name="Wemheuer B."/>
            <person name="Brinkhoff T."/>
            <person name="Vollmers J."/>
            <person name="Dietrich S."/>
            <person name="Giebel H.A."/>
            <person name="Beardsley C."/>
            <person name="Sardemann C."/>
            <person name="Bakenhus I."/>
            <person name="Billerbeck S."/>
            <person name="Daniel R."/>
            <person name="Simon M."/>
        </authorList>
    </citation>
    <scope>NUCLEOTIDE SEQUENCE [LARGE SCALE GENOMIC DNA]</scope>
    <source>
        <strain evidence="2 3">RCA23</strain>
    </source>
</reference>
<dbReference type="Proteomes" id="UP000028680">
    <property type="component" value="Chromosome"/>
</dbReference>
<keyword evidence="1" id="KW-0732">Signal</keyword>
<dbReference type="InterPro" id="IPR036465">
    <property type="entry name" value="vWFA_dom_sf"/>
</dbReference>
<dbReference type="SUPFAM" id="SSF53300">
    <property type="entry name" value="vWA-like"/>
    <property type="match status" value="1"/>
</dbReference>
<dbReference type="Gene3D" id="3.40.50.410">
    <property type="entry name" value="von Willebrand factor, type A domain"/>
    <property type="match status" value="1"/>
</dbReference>
<evidence type="ECO:0008006" key="4">
    <source>
        <dbReference type="Google" id="ProtNLM"/>
    </source>
</evidence>
<feature type="chain" id="PRO_5042981963" description="DUF1194 domain-containing protein" evidence="1">
    <location>
        <begin position="27"/>
        <end position="244"/>
    </location>
</feature>
<evidence type="ECO:0000256" key="1">
    <source>
        <dbReference type="SAM" id="SignalP"/>
    </source>
</evidence>
<organism evidence="2 3">
    <name type="scientific">Planktomarina temperata RCA23</name>
    <dbReference type="NCBI Taxonomy" id="666509"/>
    <lineage>
        <taxon>Bacteria</taxon>
        <taxon>Pseudomonadati</taxon>
        <taxon>Pseudomonadota</taxon>
        <taxon>Alphaproteobacteria</taxon>
        <taxon>Rhodobacterales</taxon>
        <taxon>Paracoccaceae</taxon>
        <taxon>Planktomarina</taxon>
    </lineage>
</organism>
<dbReference type="InterPro" id="IPR010607">
    <property type="entry name" value="DUF1194"/>
</dbReference>
<evidence type="ECO:0000313" key="2">
    <source>
        <dbReference type="EMBL" id="AII88306.1"/>
    </source>
</evidence>
<accession>A0AAN0RLG7</accession>
<dbReference type="KEGG" id="ptp:RCA23_c27980"/>